<dbReference type="InterPro" id="IPR050654">
    <property type="entry name" value="AChE-related_enzymes"/>
</dbReference>
<keyword evidence="3" id="KW-0378">Hydrolase</keyword>
<dbReference type="GO" id="GO:0019695">
    <property type="term" value="P:choline metabolic process"/>
    <property type="evidence" value="ECO:0007669"/>
    <property type="project" value="TreeGrafter"/>
</dbReference>
<evidence type="ECO:0000256" key="4">
    <source>
        <dbReference type="ARBA" id="ARBA00023180"/>
    </source>
</evidence>
<comment type="similarity">
    <text evidence="1">Belongs to the type-B carboxylesterase/lipase family.</text>
</comment>
<dbReference type="Proteomes" id="UP000288716">
    <property type="component" value="Unassembled WGS sequence"/>
</dbReference>
<dbReference type="AlphaFoldDB" id="A0A443S7R9"/>
<dbReference type="GO" id="GO:0005886">
    <property type="term" value="C:plasma membrane"/>
    <property type="evidence" value="ECO:0007669"/>
    <property type="project" value="TreeGrafter"/>
</dbReference>
<feature type="domain" description="Carboxylesterase type B" evidence="5">
    <location>
        <begin position="5"/>
        <end position="227"/>
    </location>
</feature>
<dbReference type="STRING" id="299467.A0A443S7R9"/>
<evidence type="ECO:0000313" key="7">
    <source>
        <dbReference type="Proteomes" id="UP000288716"/>
    </source>
</evidence>
<dbReference type="PANTHER" id="PTHR43918:SF4">
    <property type="entry name" value="CARBOXYLIC ESTER HYDROLASE"/>
    <property type="match status" value="1"/>
</dbReference>
<keyword evidence="4" id="KW-0325">Glycoprotein</keyword>
<evidence type="ECO:0000256" key="3">
    <source>
        <dbReference type="ARBA" id="ARBA00022801"/>
    </source>
</evidence>
<evidence type="ECO:0000259" key="5">
    <source>
        <dbReference type="Pfam" id="PF00135"/>
    </source>
</evidence>
<evidence type="ECO:0000313" key="6">
    <source>
        <dbReference type="EMBL" id="RWS23580.1"/>
    </source>
</evidence>
<dbReference type="InterPro" id="IPR029058">
    <property type="entry name" value="AB_hydrolase_fold"/>
</dbReference>
<gene>
    <name evidence="6" type="ORF">B4U80_13350</name>
</gene>
<organism evidence="6 7">
    <name type="scientific">Leptotrombidium deliense</name>
    <dbReference type="NCBI Taxonomy" id="299467"/>
    <lineage>
        <taxon>Eukaryota</taxon>
        <taxon>Metazoa</taxon>
        <taxon>Ecdysozoa</taxon>
        <taxon>Arthropoda</taxon>
        <taxon>Chelicerata</taxon>
        <taxon>Arachnida</taxon>
        <taxon>Acari</taxon>
        <taxon>Acariformes</taxon>
        <taxon>Trombidiformes</taxon>
        <taxon>Prostigmata</taxon>
        <taxon>Anystina</taxon>
        <taxon>Parasitengona</taxon>
        <taxon>Trombiculoidea</taxon>
        <taxon>Trombiculidae</taxon>
        <taxon>Leptotrombidium</taxon>
    </lineage>
</organism>
<dbReference type="GO" id="GO:0006581">
    <property type="term" value="P:acetylcholine catabolic process"/>
    <property type="evidence" value="ECO:0007669"/>
    <property type="project" value="TreeGrafter"/>
</dbReference>
<evidence type="ECO:0000256" key="2">
    <source>
        <dbReference type="ARBA" id="ARBA00022487"/>
    </source>
</evidence>
<dbReference type="GO" id="GO:0003990">
    <property type="term" value="F:acetylcholinesterase activity"/>
    <property type="evidence" value="ECO:0007669"/>
    <property type="project" value="TreeGrafter"/>
</dbReference>
<reference evidence="6 7" key="1">
    <citation type="journal article" date="2018" name="Gigascience">
        <title>Genomes of trombidid mites reveal novel predicted allergens and laterally-transferred genes associated with secondary metabolism.</title>
        <authorList>
            <person name="Dong X."/>
            <person name="Chaisiri K."/>
            <person name="Xia D."/>
            <person name="Armstrong S.D."/>
            <person name="Fang Y."/>
            <person name="Donnelly M.J."/>
            <person name="Kadowaki T."/>
            <person name="McGarry J.W."/>
            <person name="Darby A.C."/>
            <person name="Makepeace B.L."/>
        </authorList>
    </citation>
    <scope>NUCLEOTIDE SEQUENCE [LARGE SCALE GENOMIC DNA]</scope>
    <source>
        <strain evidence="6">UoL-UT</strain>
    </source>
</reference>
<protein>
    <submittedName>
        <fullName evidence="6">Acetylcholinesterase-1-like protein</fullName>
    </submittedName>
</protein>
<dbReference type="GO" id="GO:0005615">
    <property type="term" value="C:extracellular space"/>
    <property type="evidence" value="ECO:0007669"/>
    <property type="project" value="TreeGrafter"/>
</dbReference>
<sequence length="227" mass="25725">MVPENVLQCMKNKTVDELLIAQKQLLSEREYAFSPSAREGFLPSIPVNVIINYDRNKGFESLHDIMVGVTNDEGSVFVNFIMPELLAKERLTSTEIRNLLINNSRKLLISESKARLLANTFLKESPKEESSEFWFRILSNIVGDLFITCPSLSFAEEMTKLNKTVHFYVFNHKSPLVSQHPWIGVPHASEIPYVFGLPLRFPAQFSGKDIEVSKTVIRAWSAFATSG</sequence>
<dbReference type="SUPFAM" id="SSF53474">
    <property type="entry name" value="alpha/beta-Hydrolases"/>
    <property type="match status" value="1"/>
</dbReference>
<dbReference type="EMBL" id="NCKV01006203">
    <property type="protein sequence ID" value="RWS23580.1"/>
    <property type="molecule type" value="Genomic_DNA"/>
</dbReference>
<dbReference type="Gene3D" id="3.40.50.1820">
    <property type="entry name" value="alpha/beta hydrolase"/>
    <property type="match status" value="1"/>
</dbReference>
<dbReference type="PANTHER" id="PTHR43918">
    <property type="entry name" value="ACETYLCHOLINESTERASE"/>
    <property type="match status" value="1"/>
</dbReference>
<keyword evidence="2" id="KW-0719">Serine esterase</keyword>
<keyword evidence="7" id="KW-1185">Reference proteome</keyword>
<evidence type="ECO:0000256" key="1">
    <source>
        <dbReference type="ARBA" id="ARBA00005964"/>
    </source>
</evidence>
<dbReference type="Pfam" id="PF00135">
    <property type="entry name" value="COesterase"/>
    <property type="match status" value="1"/>
</dbReference>
<dbReference type="OrthoDB" id="6506828at2759"/>
<comment type="caution">
    <text evidence="6">The sequence shown here is derived from an EMBL/GenBank/DDBJ whole genome shotgun (WGS) entry which is preliminary data.</text>
</comment>
<name>A0A443S7R9_9ACAR</name>
<accession>A0A443S7R9</accession>
<dbReference type="InterPro" id="IPR002018">
    <property type="entry name" value="CarbesteraseB"/>
</dbReference>
<dbReference type="VEuPathDB" id="VectorBase:LDEU008460"/>
<proteinExistence type="inferred from homology"/>